<reference evidence="5" key="1">
    <citation type="submission" date="2020-05" db="EMBL/GenBank/DDBJ databases">
        <title>Phylogenomic resolution of chytrid fungi.</title>
        <authorList>
            <person name="Stajich J.E."/>
            <person name="Amses K."/>
            <person name="Simmons R."/>
            <person name="Seto K."/>
            <person name="Myers J."/>
            <person name="Bonds A."/>
            <person name="Quandt C.A."/>
            <person name="Barry K."/>
            <person name="Liu P."/>
            <person name="Grigoriev I."/>
            <person name="Longcore J.E."/>
            <person name="James T.Y."/>
        </authorList>
    </citation>
    <scope>NUCLEOTIDE SEQUENCE</scope>
    <source>
        <strain evidence="5">JEL0513</strain>
    </source>
</reference>
<accession>A0AAD5T8T8</accession>
<feature type="compositionally biased region" description="Low complexity" evidence="2">
    <location>
        <begin position="210"/>
        <end position="225"/>
    </location>
</feature>
<dbReference type="AlphaFoldDB" id="A0AAD5T8T8"/>
<evidence type="ECO:0000259" key="3">
    <source>
        <dbReference type="Pfam" id="PF16978"/>
    </source>
</evidence>
<dbReference type="Pfam" id="PF16978">
    <property type="entry name" value="CRIM"/>
    <property type="match status" value="1"/>
</dbReference>
<dbReference type="Proteomes" id="UP001211907">
    <property type="component" value="Unassembled WGS sequence"/>
</dbReference>
<dbReference type="PANTHER" id="PTHR13335">
    <property type="entry name" value="TARGET OF RAPAMYCIN COMPLEX 2 SUBUNIT MAPKAP1"/>
    <property type="match status" value="1"/>
</dbReference>
<organism evidence="5 6">
    <name type="scientific">Physocladia obscura</name>
    <dbReference type="NCBI Taxonomy" id="109957"/>
    <lineage>
        <taxon>Eukaryota</taxon>
        <taxon>Fungi</taxon>
        <taxon>Fungi incertae sedis</taxon>
        <taxon>Chytridiomycota</taxon>
        <taxon>Chytridiomycota incertae sedis</taxon>
        <taxon>Chytridiomycetes</taxon>
        <taxon>Chytridiales</taxon>
        <taxon>Chytriomycetaceae</taxon>
        <taxon>Physocladia</taxon>
    </lineage>
</organism>
<evidence type="ECO:0000313" key="5">
    <source>
        <dbReference type="EMBL" id="KAJ3133413.1"/>
    </source>
</evidence>
<name>A0AAD5T8T8_9FUNG</name>
<feature type="compositionally biased region" description="Low complexity" evidence="2">
    <location>
        <begin position="295"/>
        <end position="305"/>
    </location>
</feature>
<dbReference type="Gene3D" id="2.30.29.30">
    <property type="entry name" value="Pleckstrin-homology domain (PH domain)/Phosphotyrosine-binding domain (PTB)"/>
    <property type="match status" value="1"/>
</dbReference>
<feature type="compositionally biased region" description="Low complexity" evidence="2">
    <location>
        <begin position="74"/>
        <end position="91"/>
    </location>
</feature>
<dbReference type="InterPro" id="IPR031313">
    <property type="entry name" value="Sin1_PH_dom"/>
</dbReference>
<keyword evidence="6" id="KW-1185">Reference proteome</keyword>
<dbReference type="GO" id="GO:0005886">
    <property type="term" value="C:plasma membrane"/>
    <property type="evidence" value="ECO:0007669"/>
    <property type="project" value="TreeGrafter"/>
</dbReference>
<feature type="region of interest" description="Disordered" evidence="2">
    <location>
        <begin position="286"/>
        <end position="316"/>
    </location>
</feature>
<feature type="compositionally biased region" description="Polar residues" evidence="2">
    <location>
        <begin position="352"/>
        <end position="364"/>
    </location>
</feature>
<dbReference type="GO" id="GO:0038203">
    <property type="term" value="P:TORC2 signaling"/>
    <property type="evidence" value="ECO:0007669"/>
    <property type="project" value="TreeGrafter"/>
</dbReference>
<dbReference type="Pfam" id="PF16979">
    <property type="entry name" value="SIN1_PH"/>
    <property type="match status" value="1"/>
</dbReference>
<dbReference type="GO" id="GO:0005546">
    <property type="term" value="F:phosphatidylinositol-4,5-bisphosphate binding"/>
    <property type="evidence" value="ECO:0007669"/>
    <property type="project" value="TreeGrafter"/>
</dbReference>
<dbReference type="GO" id="GO:0031932">
    <property type="term" value="C:TORC2 complex"/>
    <property type="evidence" value="ECO:0007669"/>
    <property type="project" value="InterPro"/>
</dbReference>
<dbReference type="InterPro" id="IPR008828">
    <property type="entry name" value="Sin1/Avo1"/>
</dbReference>
<dbReference type="InterPro" id="IPR011993">
    <property type="entry name" value="PH-like_dom_sf"/>
</dbReference>
<dbReference type="PANTHER" id="PTHR13335:SF1">
    <property type="entry name" value="TARGET OF RAPAMYCIN COMPLEX 2 SUBUNIT MAPKAP1"/>
    <property type="match status" value="1"/>
</dbReference>
<feature type="region of interest" description="Disordered" evidence="2">
    <location>
        <begin position="333"/>
        <end position="367"/>
    </location>
</feature>
<gene>
    <name evidence="5" type="ORF">HK100_004407</name>
</gene>
<sequence length="1100" mass="116036">MRCIVLFNRSHGDWMTDLIGQQQMFTMRRTLIGLNDDLLERIVTLPNKSDNDSVVTHMAAVRAQTHGQTKESNHNNNNNNHNSNNNDSTNSNINMNLMRAFLFRPRERRKKERATAVLAQSLTLLRDNPSIPDDSMGRDSESVYSPLLHSSSNPLDFGLGLIWSAESARASDRRLSWAVPHSSPTDLMSNHPRPIGALLDRNNLNNGSTSIPNNSHNNSNNINSRSSRYPYSRFSVIRYTNISPFFETIFSPTYSSNSPRKGNANEVSQNISDLQRSHQIQTTSEIPAGVDAGMSSSSAAQPSASRTGNMAVPPRLSSNSTAAILRATASANTTPISASGTEPLKKPENQIDVGSSINNNKPSEANSNTATTIATTISSNVPKLHLHLHDQRNVAAVTVNTAALSNIASPSRLSPSSSSIPISPSSAATIAAAISTTLFSKQSTPLRQSYAPKRSALSLLLNDQGATENPFADDFGFLSGKGEAYPIRIKIFIPSSPTPAEPLLIIIKRDATVEELIGYTLYEYFNRLSNTEVDPTEFLPSEKCDVCCWNLRLVEDDGTIDEDFPALDRVSKMQRSNFDALAMCLCTPAQIATNITARKSRPAIRPKPSLSSNQVNIPGITSKMSNAPLPPLPPGATTGPNMIANAAFGTTSTSNSNATTTSSGQNVSIGVTVAPSGLTIAPSQTTTVGPITTASAIATSATVAAINSTAINSNGAPATGHIPPTFQNTSSPQAPPFATTATLMAPWQQQQQQLAIPAAAIAAGGPAQKAQVYVKIHLYSTLEVKHTATFAFSRNVTMGEVFETICTRRKYDSEHYVLKMGDTKTDVALDRILGDMHALEFCVLKKDRGGAGDIFLRPPDEVKAVAERDVFDFSNEEIVSIYRQYNVTQKQLINKNERIITLDGEYIHIMSVGEKSLVDTGKTVTYHIGSINSCTLVKKQARQFKLSVARAGVTVGSNSSNNAAIAGGGGGGTTAGGGGGVNGVGGGINGVTGGGTTSSGVVGNGIVGSTVSASIVGGGTVAGVVAGVGTGVAGVVGVSGATAVAFEFEAGSEMQAADLCARVSMMIQLYSNNNGNGGIEQTSSSLGIGIGGSMNGRGLV</sequence>
<dbReference type="InterPro" id="IPR031567">
    <property type="entry name" value="CRIM_dom"/>
</dbReference>
<comment type="similarity">
    <text evidence="1">Belongs to the SIN1 family.</text>
</comment>
<proteinExistence type="inferred from homology"/>
<feature type="domain" description="CRIM" evidence="3">
    <location>
        <begin position="454"/>
        <end position="594"/>
    </location>
</feature>
<dbReference type="GO" id="GO:0005737">
    <property type="term" value="C:cytoplasm"/>
    <property type="evidence" value="ECO:0007669"/>
    <property type="project" value="TreeGrafter"/>
</dbReference>
<evidence type="ECO:0000259" key="4">
    <source>
        <dbReference type="Pfam" id="PF16979"/>
    </source>
</evidence>
<feature type="domain" description="SIN1-type PH" evidence="4">
    <location>
        <begin position="881"/>
        <end position="963"/>
    </location>
</feature>
<feature type="region of interest" description="Disordered" evidence="2">
    <location>
        <begin position="64"/>
        <end position="91"/>
    </location>
</feature>
<evidence type="ECO:0000256" key="1">
    <source>
        <dbReference type="ARBA" id="ARBA00009407"/>
    </source>
</evidence>
<dbReference type="EMBL" id="JADGJH010000218">
    <property type="protein sequence ID" value="KAJ3133413.1"/>
    <property type="molecule type" value="Genomic_DNA"/>
</dbReference>
<feature type="region of interest" description="Disordered" evidence="2">
    <location>
        <begin position="186"/>
        <end position="225"/>
    </location>
</feature>
<protein>
    <recommendedName>
        <fullName evidence="7">Sin1 middle CRIM domain-containing protein</fullName>
    </recommendedName>
</protein>
<evidence type="ECO:0008006" key="7">
    <source>
        <dbReference type="Google" id="ProtNLM"/>
    </source>
</evidence>
<comment type="caution">
    <text evidence="5">The sequence shown here is derived from an EMBL/GenBank/DDBJ whole genome shotgun (WGS) entry which is preliminary data.</text>
</comment>
<evidence type="ECO:0000256" key="2">
    <source>
        <dbReference type="SAM" id="MobiDB-lite"/>
    </source>
</evidence>
<evidence type="ECO:0000313" key="6">
    <source>
        <dbReference type="Proteomes" id="UP001211907"/>
    </source>
</evidence>